<dbReference type="PANTHER" id="PTHR30146">
    <property type="entry name" value="LACI-RELATED TRANSCRIPTIONAL REPRESSOR"/>
    <property type="match status" value="1"/>
</dbReference>
<evidence type="ECO:0000256" key="2">
    <source>
        <dbReference type="ARBA" id="ARBA00023125"/>
    </source>
</evidence>
<gene>
    <name evidence="5" type="ORF">OEV98_06340</name>
</gene>
<dbReference type="GO" id="GO:0000976">
    <property type="term" value="F:transcription cis-regulatory region binding"/>
    <property type="evidence" value="ECO:0007669"/>
    <property type="project" value="TreeGrafter"/>
</dbReference>
<dbReference type="SUPFAM" id="SSF47413">
    <property type="entry name" value="lambda repressor-like DNA-binding domains"/>
    <property type="match status" value="1"/>
</dbReference>
<dbReference type="CDD" id="cd01392">
    <property type="entry name" value="HTH_LacI"/>
    <property type="match status" value="1"/>
</dbReference>
<dbReference type="PANTHER" id="PTHR30146:SF109">
    <property type="entry name" value="HTH-TYPE TRANSCRIPTIONAL REGULATOR GALS"/>
    <property type="match status" value="1"/>
</dbReference>
<keyword evidence="1" id="KW-0805">Transcription regulation</keyword>
<accession>A0AAE3IUN2</accession>
<evidence type="ECO:0000256" key="3">
    <source>
        <dbReference type="ARBA" id="ARBA00023163"/>
    </source>
</evidence>
<evidence type="ECO:0000313" key="6">
    <source>
        <dbReference type="Proteomes" id="UP001209318"/>
    </source>
</evidence>
<name>A0AAE3IUN2_9BACI</name>
<dbReference type="InterPro" id="IPR046335">
    <property type="entry name" value="LacI/GalR-like_sensor"/>
</dbReference>
<dbReference type="Pfam" id="PF00356">
    <property type="entry name" value="LacI"/>
    <property type="match status" value="1"/>
</dbReference>
<organism evidence="5 6">
    <name type="scientific">Perspicuibacillus lycopersici</name>
    <dbReference type="NCBI Taxonomy" id="1325689"/>
    <lineage>
        <taxon>Bacteria</taxon>
        <taxon>Bacillati</taxon>
        <taxon>Bacillota</taxon>
        <taxon>Bacilli</taxon>
        <taxon>Bacillales</taxon>
        <taxon>Bacillaceae</taxon>
        <taxon>Perspicuibacillus</taxon>
    </lineage>
</organism>
<dbReference type="SMART" id="SM00354">
    <property type="entry name" value="HTH_LACI"/>
    <property type="match status" value="1"/>
</dbReference>
<dbReference type="EMBL" id="JAOUSF010000002">
    <property type="protein sequence ID" value="MCU9613169.1"/>
    <property type="molecule type" value="Genomic_DNA"/>
</dbReference>
<dbReference type="Pfam" id="PF13377">
    <property type="entry name" value="Peripla_BP_3"/>
    <property type="match status" value="1"/>
</dbReference>
<dbReference type="RefSeq" id="WP_263072381.1">
    <property type="nucleotide sequence ID" value="NZ_JAOUSF010000002.1"/>
</dbReference>
<dbReference type="GO" id="GO:0003700">
    <property type="term" value="F:DNA-binding transcription factor activity"/>
    <property type="evidence" value="ECO:0007669"/>
    <property type="project" value="TreeGrafter"/>
</dbReference>
<dbReference type="InterPro" id="IPR010982">
    <property type="entry name" value="Lambda_DNA-bd_dom_sf"/>
</dbReference>
<dbReference type="Gene3D" id="1.10.260.40">
    <property type="entry name" value="lambda repressor-like DNA-binding domains"/>
    <property type="match status" value="1"/>
</dbReference>
<dbReference type="InterPro" id="IPR000843">
    <property type="entry name" value="HTH_LacI"/>
</dbReference>
<protein>
    <submittedName>
        <fullName evidence="5">LacI family transcriptional regulator</fullName>
    </submittedName>
</protein>
<evidence type="ECO:0000313" key="5">
    <source>
        <dbReference type="EMBL" id="MCU9613169.1"/>
    </source>
</evidence>
<feature type="domain" description="HTH lacI-type" evidence="4">
    <location>
        <begin position="2"/>
        <end position="56"/>
    </location>
</feature>
<proteinExistence type="predicted"/>
<sequence>MVTLKDLARITGYSVTTVSRALNGYDDVNKETRDIILAAAEKLEYTPNINAQSLVTKRSKTIGFLVSDLKRESAKDNFTFEVLCGISEFVTEAGYEMILLSTSSSKQKNKTFRQIVSERNLEGIIIQGLKKEDPYLQEAIKGSVPTVLVDIPIENETTGYVTSNQHDSVKKAIKYLARLGHRNIAYMNGHKHAYVSEIRYQSYKEGLSEAGLEVDENLVCYGDYEEEKAYRASLDFLLSNPEVTAFFCASDIMALGVLKAAKELKLDVPKDLSIIGFDNILLTQYTSPTLSTIGQKPFELGKRGTELLLEIIQNSSTQRHIIIQNELILRESTAQPGG</sequence>
<reference evidence="5" key="1">
    <citation type="submission" date="2022-10" db="EMBL/GenBank/DDBJ databases">
        <title>Description of Fervidibacillus gen. nov. in the family Fervidibacillaceae fam. nov. with two species, Fervidibacillus albus sp. nov., and Fervidibacillus halotolerans sp. nov., isolated from tidal flat sediments.</title>
        <authorList>
            <person name="Kwon K.K."/>
            <person name="Yang S.-H."/>
        </authorList>
    </citation>
    <scope>NUCLEOTIDE SEQUENCE</scope>
    <source>
        <strain evidence="5">JCM 19140</strain>
    </source>
</reference>
<evidence type="ECO:0000256" key="1">
    <source>
        <dbReference type="ARBA" id="ARBA00023015"/>
    </source>
</evidence>
<dbReference type="AlphaFoldDB" id="A0AAE3IUN2"/>
<comment type="caution">
    <text evidence="5">The sequence shown here is derived from an EMBL/GenBank/DDBJ whole genome shotgun (WGS) entry which is preliminary data.</text>
</comment>
<dbReference type="SUPFAM" id="SSF53822">
    <property type="entry name" value="Periplasmic binding protein-like I"/>
    <property type="match status" value="1"/>
</dbReference>
<dbReference type="PROSITE" id="PS50932">
    <property type="entry name" value="HTH_LACI_2"/>
    <property type="match status" value="1"/>
</dbReference>
<dbReference type="CDD" id="cd06267">
    <property type="entry name" value="PBP1_LacI_sugar_binding-like"/>
    <property type="match status" value="1"/>
</dbReference>
<keyword evidence="6" id="KW-1185">Reference proteome</keyword>
<keyword evidence="3" id="KW-0804">Transcription</keyword>
<dbReference type="Proteomes" id="UP001209318">
    <property type="component" value="Unassembled WGS sequence"/>
</dbReference>
<keyword evidence="2" id="KW-0238">DNA-binding</keyword>
<evidence type="ECO:0000259" key="4">
    <source>
        <dbReference type="PROSITE" id="PS50932"/>
    </source>
</evidence>
<dbReference type="Gene3D" id="3.40.50.2300">
    <property type="match status" value="2"/>
</dbReference>
<dbReference type="InterPro" id="IPR028082">
    <property type="entry name" value="Peripla_BP_I"/>
</dbReference>